<dbReference type="Proteomes" id="UP000292881">
    <property type="component" value="Unassembled WGS sequence"/>
</dbReference>
<name>A0A4Q2JPE5_9MICO</name>
<dbReference type="EMBL" id="SDPL01000033">
    <property type="protein sequence ID" value="RXZ50125.1"/>
    <property type="molecule type" value="Genomic_DNA"/>
</dbReference>
<evidence type="ECO:0000256" key="1">
    <source>
        <dbReference type="SAM" id="SignalP"/>
    </source>
</evidence>
<organism evidence="2 3">
    <name type="scientific">Agromyces binzhouensis</name>
    <dbReference type="NCBI Taxonomy" id="1817495"/>
    <lineage>
        <taxon>Bacteria</taxon>
        <taxon>Bacillati</taxon>
        <taxon>Actinomycetota</taxon>
        <taxon>Actinomycetes</taxon>
        <taxon>Micrococcales</taxon>
        <taxon>Microbacteriaceae</taxon>
        <taxon>Agromyces</taxon>
    </lineage>
</organism>
<sequence length="162" mass="16140">MSIRRALAALGAAAALVLVGAAGPAMAGNPHFIKNATSAHLDGVNLVVDFKEAGLPSGAVETVVASADLSATYSCVNGGGNVPSDPKKTTIDSRVSESGEFTAAKNGNIVGSLTLMPTPADVALDCPNGQTATLLSVVWSNVTVEDLDSGAFIAVKGTFSAP</sequence>
<accession>A0A4Q2JPE5</accession>
<gene>
    <name evidence="2" type="ORF">ESO86_03620</name>
</gene>
<protein>
    <submittedName>
        <fullName evidence="2">Uncharacterized protein</fullName>
    </submittedName>
</protein>
<keyword evidence="3" id="KW-1185">Reference proteome</keyword>
<dbReference type="OrthoDB" id="2864568at2"/>
<dbReference type="RefSeq" id="WP_129233524.1">
    <property type="nucleotide sequence ID" value="NZ_JBHXVJ010000002.1"/>
</dbReference>
<comment type="caution">
    <text evidence="2">The sequence shown here is derived from an EMBL/GenBank/DDBJ whole genome shotgun (WGS) entry which is preliminary data.</text>
</comment>
<keyword evidence="1" id="KW-0732">Signal</keyword>
<evidence type="ECO:0000313" key="2">
    <source>
        <dbReference type="EMBL" id="RXZ50125.1"/>
    </source>
</evidence>
<reference evidence="2 3" key="1">
    <citation type="submission" date="2019-01" db="EMBL/GenBank/DDBJ databases">
        <authorList>
            <person name="Li J."/>
        </authorList>
    </citation>
    <scope>NUCLEOTIDE SEQUENCE [LARGE SCALE GENOMIC DNA]</scope>
    <source>
        <strain evidence="2 3">CGMCC 4.7180</strain>
    </source>
</reference>
<feature type="signal peptide" evidence="1">
    <location>
        <begin position="1"/>
        <end position="27"/>
    </location>
</feature>
<proteinExistence type="predicted"/>
<dbReference type="AlphaFoldDB" id="A0A4Q2JPE5"/>
<evidence type="ECO:0000313" key="3">
    <source>
        <dbReference type="Proteomes" id="UP000292881"/>
    </source>
</evidence>
<feature type="chain" id="PRO_5020503477" evidence="1">
    <location>
        <begin position="28"/>
        <end position="162"/>
    </location>
</feature>